<protein>
    <submittedName>
        <fullName evidence="4">Uncharacterized protein</fullName>
    </submittedName>
</protein>
<evidence type="ECO:0000256" key="2">
    <source>
        <dbReference type="ARBA" id="ARBA00023180"/>
    </source>
</evidence>
<dbReference type="RefSeq" id="XP_018983285.1">
    <property type="nucleotide sequence ID" value="XM_019129664.1"/>
</dbReference>
<dbReference type="InterPro" id="IPR025928">
    <property type="entry name" value="Flocculin_t3_rpt"/>
</dbReference>
<accession>A0A1E3QLV0</accession>
<name>A0A1E3QLV0_9ASCO</name>
<gene>
    <name evidence="4" type="ORF">BABINDRAFT_163005</name>
</gene>
<feature type="signal peptide" evidence="3">
    <location>
        <begin position="1"/>
        <end position="22"/>
    </location>
</feature>
<evidence type="ECO:0000313" key="5">
    <source>
        <dbReference type="Proteomes" id="UP000094336"/>
    </source>
</evidence>
<evidence type="ECO:0000256" key="1">
    <source>
        <dbReference type="ARBA" id="ARBA00022729"/>
    </source>
</evidence>
<sequence length="309" mass="31307">MKFSILPLVVALASSAVTTAAAISSYSTETIQLYVTSVVTSTTTITVHTAGFPQTFSFGNSSVNAIYTTVTDQSTTVVTITSCSDNACATTAVTTGVTVVTATVEGVVTEYTTYCPLTGESTSPVAQQSTSPVAQQSAPPIIQQSAPPIIQQSASPVAQQSTVVATITSCSDNVCSTTAVTTGATVVTTTVNNVETIYTTYCPLTAESTAPASGDVTLTHVIQSTVVVTLPHTPAATTGVTVLTTSVNNQGTTNTTVHPLTPAVVTPVVPANNFTLIPPVSTFEGAANALTAAGLTKIVGFVGMALMLL</sequence>
<feature type="chain" id="PRO_5009134315" evidence="3">
    <location>
        <begin position="23"/>
        <end position="309"/>
    </location>
</feature>
<dbReference type="Pfam" id="PF13928">
    <property type="entry name" value="Flocculin_t3"/>
    <property type="match status" value="2"/>
</dbReference>
<keyword evidence="2" id="KW-0325">Glycoprotein</keyword>
<dbReference type="Proteomes" id="UP000094336">
    <property type="component" value="Unassembled WGS sequence"/>
</dbReference>
<organism evidence="4 5">
    <name type="scientific">Babjeviella inositovora NRRL Y-12698</name>
    <dbReference type="NCBI Taxonomy" id="984486"/>
    <lineage>
        <taxon>Eukaryota</taxon>
        <taxon>Fungi</taxon>
        <taxon>Dikarya</taxon>
        <taxon>Ascomycota</taxon>
        <taxon>Saccharomycotina</taxon>
        <taxon>Pichiomycetes</taxon>
        <taxon>Serinales incertae sedis</taxon>
        <taxon>Babjeviella</taxon>
    </lineage>
</organism>
<evidence type="ECO:0000313" key="4">
    <source>
        <dbReference type="EMBL" id="ODQ77957.1"/>
    </source>
</evidence>
<dbReference type="GeneID" id="30147517"/>
<evidence type="ECO:0000256" key="3">
    <source>
        <dbReference type="SAM" id="SignalP"/>
    </source>
</evidence>
<proteinExistence type="predicted"/>
<dbReference type="AlphaFoldDB" id="A0A1E3QLV0"/>
<keyword evidence="5" id="KW-1185">Reference proteome</keyword>
<reference evidence="5" key="1">
    <citation type="submission" date="2016-05" db="EMBL/GenBank/DDBJ databases">
        <title>Comparative genomics of biotechnologically important yeasts.</title>
        <authorList>
            <consortium name="DOE Joint Genome Institute"/>
            <person name="Riley R."/>
            <person name="Haridas S."/>
            <person name="Wolfe K.H."/>
            <person name="Lopes M.R."/>
            <person name="Hittinger C.T."/>
            <person name="Goker M."/>
            <person name="Salamov A."/>
            <person name="Wisecaver J."/>
            <person name="Long T.M."/>
            <person name="Aerts A.L."/>
            <person name="Barry K."/>
            <person name="Choi C."/>
            <person name="Clum A."/>
            <person name="Coughlan A.Y."/>
            <person name="Deshpande S."/>
            <person name="Douglass A.P."/>
            <person name="Hanson S.J."/>
            <person name="Klenk H.-P."/>
            <person name="Labutti K."/>
            <person name="Lapidus A."/>
            <person name="Lindquist E."/>
            <person name="Lipzen A."/>
            <person name="Meier-Kolthoff J.P."/>
            <person name="Ohm R.A."/>
            <person name="Otillar R.P."/>
            <person name="Pangilinan J."/>
            <person name="Peng Y."/>
            <person name="Rokas A."/>
            <person name="Rosa C.A."/>
            <person name="Scheuner C."/>
            <person name="Sibirny A.A."/>
            <person name="Slot J.C."/>
            <person name="Stielow J.B."/>
            <person name="Sun H."/>
            <person name="Kurtzman C.P."/>
            <person name="Blackwell M."/>
            <person name="Grigoriev I.V."/>
            <person name="Jeffries T.W."/>
        </authorList>
    </citation>
    <scope>NUCLEOTIDE SEQUENCE [LARGE SCALE GENOMIC DNA]</scope>
    <source>
        <strain evidence="5">NRRL Y-12698</strain>
    </source>
</reference>
<dbReference type="EMBL" id="KV454437">
    <property type="protein sequence ID" value="ODQ77957.1"/>
    <property type="molecule type" value="Genomic_DNA"/>
</dbReference>
<keyword evidence="1 3" id="KW-0732">Signal</keyword>